<evidence type="ECO:0000313" key="2">
    <source>
        <dbReference type="EMBL" id="OGC63003.1"/>
    </source>
</evidence>
<proteinExistence type="predicted"/>
<feature type="compositionally biased region" description="Basic and acidic residues" evidence="1">
    <location>
        <begin position="376"/>
        <end position="387"/>
    </location>
</feature>
<sequence length="662" mass="74355">MLTEHVFMSGKTGQGKSKLLELVEMQLALQGRGFALIDPEGQTADDSMGRFAEFQKYLSPFQKMELYYLKVSTDMAWSYDPGESDLTGKQYDAWLARKVGSLSRAIARRQLIGAADAKQQMRRFRVLPEVICMSLVRGRDGKHFGLHRSLECLQDMGSDRFERKFNMVCEQMPRHQAWDLWRLHHLNVRSRWDEIESAYNALWQFLDGPIVPQMLSGKAPSINFRRGVERGAIYLANVSETDGFSQGQGYTLAAILYEEIITACWLTNRPYYLIGEEAESVLGEDLGGVFARGRKHGCRLILCVQHLGALKNKYMDIMDKAMSQPGVIITFQQKTDLEEWGELLGTPNLDLRMNWIPMDRPDGQEWMQVPEVSVSEGERFEWSRGDDVSVGNGQGENEGEDESEEEGTSFGTDRKLARGKTKGRGQTEREQHSNAHGSSSPAGGTVLDNKGRKMTTSNSVDSAGSDVSSTEQDSLVKTDGESSSVSFRKGKRKSRGNNWQNTITHGQKVSESGGTSNQRSLTIRNIPLPRHKTEYYPHGLKTPLEAQDAKMKMDVRTLGKREIALSAGNLPTVFCKVQYLPEAFAGRPAWGKCEIKHFIDEMCKKPCFFVPAECEKWVRRLPSPKPSNGSSNGSTILSRWTRFGFIQRMPPTNGSQNSNGKK</sequence>
<dbReference type="EMBL" id="MEVT01000010">
    <property type="protein sequence ID" value="OGC63003.1"/>
    <property type="molecule type" value="Genomic_DNA"/>
</dbReference>
<dbReference type="Proteomes" id="UP000176614">
    <property type="component" value="Unassembled WGS sequence"/>
</dbReference>
<evidence type="ECO:0000256" key="1">
    <source>
        <dbReference type="SAM" id="MobiDB-lite"/>
    </source>
</evidence>
<gene>
    <name evidence="2" type="ORF">A2264_01905</name>
</gene>
<accession>A0A1F4W1S9</accession>
<feature type="compositionally biased region" description="Acidic residues" evidence="1">
    <location>
        <begin position="397"/>
        <end position="407"/>
    </location>
</feature>
<dbReference type="SUPFAM" id="SSF52540">
    <property type="entry name" value="P-loop containing nucleoside triphosphate hydrolases"/>
    <property type="match status" value="1"/>
</dbReference>
<evidence type="ECO:0000313" key="3">
    <source>
        <dbReference type="Proteomes" id="UP000176614"/>
    </source>
</evidence>
<feature type="compositionally biased region" description="Polar residues" evidence="1">
    <location>
        <begin position="496"/>
        <end position="521"/>
    </location>
</feature>
<dbReference type="InterPro" id="IPR027417">
    <property type="entry name" value="P-loop_NTPase"/>
</dbReference>
<comment type="caution">
    <text evidence="2">The sequence shown here is derived from an EMBL/GenBank/DDBJ whole genome shotgun (WGS) entry which is preliminary data.</text>
</comment>
<protein>
    <recommendedName>
        <fullName evidence="4">Type IV secretion system coupling protein TraD DNA-binding domain-containing protein</fullName>
    </recommendedName>
</protein>
<feature type="region of interest" description="Disordered" evidence="1">
    <location>
        <begin position="372"/>
        <end position="521"/>
    </location>
</feature>
<dbReference type="AlphaFoldDB" id="A0A1F4W1S9"/>
<feature type="compositionally biased region" description="Polar residues" evidence="1">
    <location>
        <begin position="454"/>
        <end position="473"/>
    </location>
</feature>
<evidence type="ECO:0008006" key="4">
    <source>
        <dbReference type="Google" id="ProtNLM"/>
    </source>
</evidence>
<reference evidence="2 3" key="1">
    <citation type="journal article" date="2016" name="Nat. Commun.">
        <title>Thousands of microbial genomes shed light on interconnected biogeochemical processes in an aquifer system.</title>
        <authorList>
            <person name="Anantharaman K."/>
            <person name="Brown C.T."/>
            <person name="Hug L.A."/>
            <person name="Sharon I."/>
            <person name="Castelle C.J."/>
            <person name="Probst A.J."/>
            <person name="Thomas B.C."/>
            <person name="Singh A."/>
            <person name="Wilkins M.J."/>
            <person name="Karaoz U."/>
            <person name="Brodie E.L."/>
            <person name="Williams K.H."/>
            <person name="Hubbard S.S."/>
            <person name="Banfield J.F."/>
        </authorList>
    </citation>
    <scope>NUCLEOTIDE SEQUENCE [LARGE SCALE GENOMIC DNA]</scope>
</reference>
<name>A0A1F4W1S9_UNCKA</name>
<organism evidence="2 3">
    <name type="scientific">candidate division WWE3 bacterium RIFOXYA2_FULL_46_9</name>
    <dbReference type="NCBI Taxonomy" id="1802636"/>
    <lineage>
        <taxon>Bacteria</taxon>
        <taxon>Katanobacteria</taxon>
    </lineage>
</organism>
<dbReference type="Gene3D" id="3.40.50.300">
    <property type="entry name" value="P-loop containing nucleotide triphosphate hydrolases"/>
    <property type="match status" value="2"/>
</dbReference>